<dbReference type="Proteomes" id="UP000789390">
    <property type="component" value="Unassembled WGS sequence"/>
</dbReference>
<feature type="domain" description="Ionotropic glutamate receptor C-terminal" evidence="15">
    <location>
        <begin position="148"/>
        <end position="410"/>
    </location>
</feature>
<dbReference type="PANTHER" id="PTHR42643:SF24">
    <property type="entry name" value="IONOTROPIC RECEPTOR 60A"/>
    <property type="match status" value="1"/>
</dbReference>
<dbReference type="OrthoDB" id="6348242at2759"/>
<accession>A0A8J2WC26</accession>
<evidence type="ECO:0008006" key="19">
    <source>
        <dbReference type="Google" id="ProtNLM"/>
    </source>
</evidence>
<proteinExistence type="inferred from homology"/>
<dbReference type="InterPro" id="IPR019594">
    <property type="entry name" value="Glu/Gly-bd"/>
</dbReference>
<dbReference type="Pfam" id="PF10613">
    <property type="entry name" value="Lig_chan-Glu_bd"/>
    <property type="match status" value="1"/>
</dbReference>
<evidence type="ECO:0000256" key="4">
    <source>
        <dbReference type="ARBA" id="ARBA00022475"/>
    </source>
</evidence>
<feature type="domain" description="Ionotropic glutamate receptor L-glutamate and glycine-binding" evidence="16">
    <location>
        <begin position="53"/>
        <end position="131"/>
    </location>
</feature>
<keyword evidence="14" id="KW-0732">Signal</keyword>
<keyword evidence="5 13" id="KW-0812">Transmembrane</keyword>
<comment type="similarity">
    <text evidence="2">Belongs to the glutamate-gated ion channel (TC 1.A.10.1) family.</text>
</comment>
<evidence type="ECO:0000256" key="3">
    <source>
        <dbReference type="ARBA" id="ARBA00022448"/>
    </source>
</evidence>
<feature type="chain" id="PRO_5035329119" description="Ionotropic glutamate receptor C-terminal domain-containing protein" evidence="14">
    <location>
        <begin position="20"/>
        <end position="434"/>
    </location>
</feature>
<dbReference type="PANTHER" id="PTHR42643">
    <property type="entry name" value="IONOTROPIC RECEPTOR 20A-RELATED"/>
    <property type="match status" value="1"/>
</dbReference>
<keyword evidence="4" id="KW-1003">Cell membrane</keyword>
<evidence type="ECO:0000256" key="1">
    <source>
        <dbReference type="ARBA" id="ARBA00004651"/>
    </source>
</evidence>
<sequence length="434" mass="48756">MMLKLKCIFFLFISIVTVAEIQLPLPSHLLATSPEPPFVEIPGIKSSYNALIASDTLNLLATRLQFSLTITHPPDFLFGGFNNGRWDGIVGQLLRKEADLGASLNAITFARYTAVDFSVPVIYDVTGILIPFPGETSKITAVFQPFSVEVWGAFFSAILLVYFFLLIEGKINSSRKRIGDHAMWIVGLITSQGVGYCENRLGLRLAVATWCLTNVVFVYVYTGVLTALLAVPNYVPIINTLDELATSSIIKPVTIKSTAVDDIMLNAKNGTYKLIGDTFRKYPNETLVANTRVGVTRVVEGSYGFLEPRMSLLSLMENDRKEHKTCRVTLAKETFYPRAFAYLLPKKSSYKDAFDRQILLLQQFGFIIHFQTKIVLQSNRCLLRKTKVRSRTPRLTLDHVSSSFVILVLGYVISILSFTFEKMWNLIEILLYDL</sequence>
<dbReference type="Gene3D" id="3.40.190.10">
    <property type="entry name" value="Periplasmic binding protein-like II"/>
    <property type="match status" value="1"/>
</dbReference>
<comment type="caution">
    <text evidence="17">The sequence shown here is derived from an EMBL/GenBank/DDBJ whole genome shotgun (WGS) entry which is preliminary data.</text>
</comment>
<dbReference type="InterPro" id="IPR001320">
    <property type="entry name" value="Iontro_rcpt_C"/>
</dbReference>
<feature type="transmembrane region" description="Helical" evidence="13">
    <location>
        <begin position="205"/>
        <end position="231"/>
    </location>
</feature>
<evidence type="ECO:0000256" key="2">
    <source>
        <dbReference type="ARBA" id="ARBA00008685"/>
    </source>
</evidence>
<dbReference type="GO" id="GO:0015276">
    <property type="term" value="F:ligand-gated monoatomic ion channel activity"/>
    <property type="evidence" value="ECO:0007669"/>
    <property type="project" value="InterPro"/>
</dbReference>
<dbReference type="Pfam" id="PF00060">
    <property type="entry name" value="Lig_chan"/>
    <property type="match status" value="1"/>
</dbReference>
<keyword evidence="10" id="KW-0325">Glycoprotein</keyword>
<evidence type="ECO:0000256" key="14">
    <source>
        <dbReference type="SAM" id="SignalP"/>
    </source>
</evidence>
<gene>
    <name evidence="17" type="ORF">DGAL_LOCUS15978</name>
</gene>
<evidence type="ECO:0000256" key="6">
    <source>
        <dbReference type="ARBA" id="ARBA00022989"/>
    </source>
</evidence>
<dbReference type="GO" id="GO:0005886">
    <property type="term" value="C:plasma membrane"/>
    <property type="evidence" value="ECO:0007669"/>
    <property type="project" value="UniProtKB-SubCell"/>
</dbReference>
<keyword evidence="9" id="KW-0675">Receptor</keyword>
<reference evidence="17" key="1">
    <citation type="submission" date="2021-11" db="EMBL/GenBank/DDBJ databases">
        <authorList>
            <person name="Schell T."/>
        </authorList>
    </citation>
    <scope>NUCLEOTIDE SEQUENCE</scope>
    <source>
        <strain evidence="17">M5</strain>
    </source>
</reference>
<evidence type="ECO:0000256" key="12">
    <source>
        <dbReference type="ARBA" id="ARBA00023303"/>
    </source>
</evidence>
<comment type="subcellular location">
    <subcellularLocation>
        <location evidence="1">Cell membrane</location>
        <topology evidence="1">Multi-pass membrane protein</topology>
    </subcellularLocation>
</comment>
<evidence type="ECO:0000256" key="8">
    <source>
        <dbReference type="ARBA" id="ARBA00023136"/>
    </source>
</evidence>
<feature type="signal peptide" evidence="14">
    <location>
        <begin position="1"/>
        <end position="19"/>
    </location>
</feature>
<dbReference type="Gene3D" id="1.10.287.70">
    <property type="match status" value="1"/>
</dbReference>
<dbReference type="GO" id="GO:0050906">
    <property type="term" value="P:detection of stimulus involved in sensory perception"/>
    <property type="evidence" value="ECO:0007669"/>
    <property type="project" value="UniProtKB-ARBA"/>
</dbReference>
<keyword evidence="11" id="KW-1071">Ligand-gated ion channel</keyword>
<evidence type="ECO:0000256" key="9">
    <source>
        <dbReference type="ARBA" id="ARBA00023170"/>
    </source>
</evidence>
<evidence type="ECO:0000259" key="15">
    <source>
        <dbReference type="Pfam" id="PF00060"/>
    </source>
</evidence>
<name>A0A8J2WC26_9CRUS</name>
<evidence type="ECO:0000313" key="17">
    <source>
        <dbReference type="EMBL" id="CAH0112263.1"/>
    </source>
</evidence>
<keyword evidence="6 13" id="KW-1133">Transmembrane helix</keyword>
<evidence type="ECO:0000313" key="18">
    <source>
        <dbReference type="Proteomes" id="UP000789390"/>
    </source>
</evidence>
<keyword evidence="18" id="KW-1185">Reference proteome</keyword>
<evidence type="ECO:0000256" key="11">
    <source>
        <dbReference type="ARBA" id="ARBA00023286"/>
    </source>
</evidence>
<keyword evidence="12" id="KW-0407">Ion channel</keyword>
<feature type="transmembrane region" description="Helical" evidence="13">
    <location>
        <begin position="150"/>
        <end position="167"/>
    </location>
</feature>
<dbReference type="SUPFAM" id="SSF53850">
    <property type="entry name" value="Periplasmic binding protein-like II"/>
    <property type="match status" value="1"/>
</dbReference>
<keyword evidence="7" id="KW-0406">Ion transport</keyword>
<evidence type="ECO:0000259" key="16">
    <source>
        <dbReference type="Pfam" id="PF10613"/>
    </source>
</evidence>
<dbReference type="EMBL" id="CAKKLH010000325">
    <property type="protein sequence ID" value="CAH0112263.1"/>
    <property type="molecule type" value="Genomic_DNA"/>
</dbReference>
<evidence type="ECO:0000256" key="13">
    <source>
        <dbReference type="SAM" id="Phobius"/>
    </source>
</evidence>
<evidence type="ECO:0000256" key="5">
    <source>
        <dbReference type="ARBA" id="ARBA00022692"/>
    </source>
</evidence>
<dbReference type="InterPro" id="IPR052192">
    <property type="entry name" value="Insect_Ionotropic_Sensory_Rcpt"/>
</dbReference>
<evidence type="ECO:0000256" key="7">
    <source>
        <dbReference type="ARBA" id="ARBA00023065"/>
    </source>
</evidence>
<organism evidence="17 18">
    <name type="scientific">Daphnia galeata</name>
    <dbReference type="NCBI Taxonomy" id="27404"/>
    <lineage>
        <taxon>Eukaryota</taxon>
        <taxon>Metazoa</taxon>
        <taxon>Ecdysozoa</taxon>
        <taxon>Arthropoda</taxon>
        <taxon>Crustacea</taxon>
        <taxon>Branchiopoda</taxon>
        <taxon>Diplostraca</taxon>
        <taxon>Cladocera</taxon>
        <taxon>Anomopoda</taxon>
        <taxon>Daphniidae</taxon>
        <taxon>Daphnia</taxon>
    </lineage>
</organism>
<protein>
    <recommendedName>
        <fullName evidence="19">Ionotropic glutamate receptor C-terminal domain-containing protein</fullName>
    </recommendedName>
</protein>
<dbReference type="AlphaFoldDB" id="A0A8J2WC26"/>
<keyword evidence="8 13" id="KW-0472">Membrane</keyword>
<evidence type="ECO:0000256" key="10">
    <source>
        <dbReference type="ARBA" id="ARBA00023180"/>
    </source>
</evidence>
<keyword evidence="3" id="KW-0813">Transport</keyword>